<dbReference type="InterPro" id="IPR002068">
    <property type="entry name" value="A-crystallin/Hsp20_dom"/>
</dbReference>
<dbReference type="Gene3D" id="3.100.10.10">
    <property type="match status" value="1"/>
</dbReference>
<evidence type="ECO:0000256" key="4">
    <source>
        <dbReference type="PROSITE-ProRule" id="PRU00285"/>
    </source>
</evidence>
<protein>
    <recommendedName>
        <fullName evidence="6">SHSP domain-containing protein</fullName>
    </recommendedName>
</protein>
<dbReference type="InterPro" id="IPR036227">
    <property type="entry name" value="Ribosomal_uL15/eL18_sf"/>
</dbReference>
<accession>A0ABD0V443</accession>
<dbReference type="PROSITE" id="PS01031">
    <property type="entry name" value="SHSP"/>
    <property type="match status" value="2"/>
</dbReference>
<keyword evidence="1" id="KW-0689">Ribosomal protein</keyword>
<reference evidence="7 8" key="1">
    <citation type="journal article" date="2024" name="Plant Biotechnol. J.">
        <title>Dendrobium thyrsiflorum genome and its molecular insights into genes involved in important horticultural traits.</title>
        <authorList>
            <person name="Chen B."/>
            <person name="Wang J.Y."/>
            <person name="Zheng P.J."/>
            <person name="Li K.L."/>
            <person name="Liang Y.M."/>
            <person name="Chen X.F."/>
            <person name="Zhang C."/>
            <person name="Zhao X."/>
            <person name="He X."/>
            <person name="Zhang G.Q."/>
            <person name="Liu Z.J."/>
            <person name="Xu Q."/>
        </authorList>
    </citation>
    <scope>NUCLEOTIDE SEQUENCE [LARGE SCALE GENOMIC DNA]</scope>
    <source>
        <strain evidence="7">GZMU011</strain>
    </source>
</reference>
<dbReference type="PANTHER" id="PTHR11527">
    <property type="entry name" value="HEAT-SHOCK PROTEIN 20 FAMILY MEMBER"/>
    <property type="match status" value="1"/>
</dbReference>
<evidence type="ECO:0000256" key="1">
    <source>
        <dbReference type="ARBA" id="ARBA00022980"/>
    </source>
</evidence>
<dbReference type="InterPro" id="IPR008978">
    <property type="entry name" value="HSP20-like_chaperone"/>
</dbReference>
<dbReference type="InterPro" id="IPR021131">
    <property type="entry name" value="Ribosomal_uL15/eL18"/>
</dbReference>
<dbReference type="AlphaFoldDB" id="A0ABD0V443"/>
<evidence type="ECO:0000313" key="8">
    <source>
        <dbReference type="Proteomes" id="UP001552299"/>
    </source>
</evidence>
<keyword evidence="3" id="KW-0687">Ribonucleoprotein</keyword>
<proteinExistence type="inferred from homology"/>
<dbReference type="Pfam" id="PF00011">
    <property type="entry name" value="HSP20"/>
    <property type="match status" value="1"/>
</dbReference>
<gene>
    <name evidence="7" type="ORF">M5K25_011781</name>
</gene>
<feature type="domain" description="SHSP" evidence="6">
    <location>
        <begin position="1"/>
        <end position="164"/>
    </location>
</feature>
<evidence type="ECO:0000256" key="3">
    <source>
        <dbReference type="ARBA" id="ARBA00023274"/>
    </source>
</evidence>
<evidence type="ECO:0000256" key="5">
    <source>
        <dbReference type="RuleBase" id="RU003616"/>
    </source>
</evidence>
<dbReference type="SUPFAM" id="SSF49764">
    <property type="entry name" value="HSP20-like chaperones"/>
    <property type="match status" value="2"/>
</dbReference>
<sequence length="341" mass="38705">MPPIGLLLLIPLPIPADLKHDPFLRLHFHLLLLQSGESKRAPEKGFLAERPDQANKFCSRASIERRWKMIYRASRQPRPLRGLSVPLQPLLSPIRSLIGENEEKTDTWHRIERSSGSFLRSFRLPKNANVDGVRAAMENGVFTVTIPKEGEENNIAMIVGIVTDDERVHEIPAIKFTALRSTETARAWILKAGGECLTFDQLALRAPLGQNMPQQQQIDIKDLFGTASGRTRVFDISYHVCLSSKKLTGWIKISVERKREKEEKTDTWHRVERSSGSFLRRFRLPENTRPDGVKAAMENGVLTVTIPKEEVKKSVVKSIDLRLRKFDASPNKRGCTCNKEV</sequence>
<organism evidence="7 8">
    <name type="scientific">Dendrobium thyrsiflorum</name>
    <name type="common">Pinecone-like raceme dendrobium</name>
    <name type="synonym">Orchid</name>
    <dbReference type="NCBI Taxonomy" id="117978"/>
    <lineage>
        <taxon>Eukaryota</taxon>
        <taxon>Viridiplantae</taxon>
        <taxon>Streptophyta</taxon>
        <taxon>Embryophyta</taxon>
        <taxon>Tracheophyta</taxon>
        <taxon>Spermatophyta</taxon>
        <taxon>Magnoliopsida</taxon>
        <taxon>Liliopsida</taxon>
        <taxon>Asparagales</taxon>
        <taxon>Orchidaceae</taxon>
        <taxon>Epidendroideae</taxon>
        <taxon>Malaxideae</taxon>
        <taxon>Dendrobiinae</taxon>
        <taxon>Dendrobium</taxon>
    </lineage>
</organism>
<dbReference type="GO" id="GO:0005840">
    <property type="term" value="C:ribosome"/>
    <property type="evidence" value="ECO:0007669"/>
    <property type="project" value="UniProtKB-KW"/>
</dbReference>
<evidence type="ECO:0000256" key="2">
    <source>
        <dbReference type="ARBA" id="ARBA00023016"/>
    </source>
</evidence>
<feature type="domain" description="SHSP" evidence="6">
    <location>
        <begin position="184"/>
        <end position="324"/>
    </location>
</feature>
<evidence type="ECO:0000313" key="7">
    <source>
        <dbReference type="EMBL" id="KAL0919668.1"/>
    </source>
</evidence>
<dbReference type="SUPFAM" id="SSF52080">
    <property type="entry name" value="Ribosomal proteins L15p and L18e"/>
    <property type="match status" value="1"/>
</dbReference>
<dbReference type="Proteomes" id="UP001552299">
    <property type="component" value="Unassembled WGS sequence"/>
</dbReference>
<evidence type="ECO:0000259" key="6">
    <source>
        <dbReference type="PROSITE" id="PS01031"/>
    </source>
</evidence>
<comment type="caution">
    <text evidence="7">The sequence shown here is derived from an EMBL/GenBank/DDBJ whole genome shotgun (WGS) entry which is preliminary data.</text>
</comment>
<dbReference type="InterPro" id="IPR031107">
    <property type="entry name" value="Small_HSP"/>
</dbReference>
<dbReference type="Gene3D" id="2.60.40.790">
    <property type="match status" value="1"/>
</dbReference>
<keyword evidence="8" id="KW-1185">Reference proteome</keyword>
<keyword evidence="2" id="KW-0346">Stress response</keyword>
<dbReference type="GO" id="GO:1990904">
    <property type="term" value="C:ribonucleoprotein complex"/>
    <property type="evidence" value="ECO:0007669"/>
    <property type="project" value="UniProtKB-KW"/>
</dbReference>
<comment type="similarity">
    <text evidence="4 5">Belongs to the small heat shock protein (HSP20) family.</text>
</comment>
<dbReference type="Pfam" id="PF17135">
    <property type="entry name" value="Ribosomal_L18"/>
    <property type="match status" value="1"/>
</dbReference>
<dbReference type="EMBL" id="JANQDX010000009">
    <property type="protein sequence ID" value="KAL0919668.1"/>
    <property type="molecule type" value="Genomic_DNA"/>
</dbReference>
<name>A0ABD0V443_DENTH</name>